<dbReference type="InterPro" id="IPR013221">
    <property type="entry name" value="Mur_ligase_cen"/>
</dbReference>
<dbReference type="GO" id="GO:0047480">
    <property type="term" value="F:UDP-N-acetylmuramoyl-tripeptide-D-alanyl-D-alanine ligase activity"/>
    <property type="evidence" value="ECO:0007669"/>
    <property type="project" value="UniProtKB-EC"/>
</dbReference>
<dbReference type="Gene3D" id="3.40.1390.10">
    <property type="entry name" value="MurE/MurF, N-terminal domain"/>
    <property type="match status" value="1"/>
</dbReference>
<dbReference type="InterPro" id="IPR005863">
    <property type="entry name" value="UDP-N-AcMur_synth"/>
</dbReference>
<keyword evidence="8 10" id="KW-0131">Cell cycle</keyword>
<evidence type="ECO:0000256" key="7">
    <source>
        <dbReference type="ARBA" id="ARBA00022984"/>
    </source>
</evidence>
<dbReference type="EC" id="6.3.2.10" evidence="10"/>
<name>A0A553V4E6_9DEIO</name>
<evidence type="ECO:0000256" key="5">
    <source>
        <dbReference type="ARBA" id="ARBA00022840"/>
    </source>
</evidence>
<keyword evidence="14" id="KW-1185">Reference proteome</keyword>
<evidence type="ECO:0000256" key="2">
    <source>
        <dbReference type="ARBA" id="ARBA00022598"/>
    </source>
</evidence>
<feature type="domain" description="Mur ligase C-terminal" evidence="11">
    <location>
        <begin position="284"/>
        <end position="394"/>
    </location>
</feature>
<dbReference type="Proteomes" id="UP000316092">
    <property type="component" value="Unassembled WGS sequence"/>
</dbReference>
<evidence type="ECO:0000256" key="8">
    <source>
        <dbReference type="ARBA" id="ARBA00023306"/>
    </source>
</evidence>
<evidence type="ECO:0000256" key="9">
    <source>
        <dbReference type="ARBA" id="ARBA00023316"/>
    </source>
</evidence>
<evidence type="ECO:0000256" key="1">
    <source>
        <dbReference type="ARBA" id="ARBA00022490"/>
    </source>
</evidence>
<evidence type="ECO:0000259" key="11">
    <source>
        <dbReference type="Pfam" id="PF02875"/>
    </source>
</evidence>
<comment type="subcellular location">
    <subcellularLocation>
        <location evidence="10">Cytoplasm</location>
    </subcellularLocation>
</comment>
<comment type="catalytic activity">
    <reaction evidence="10">
        <text>D-alanyl-D-alanine + UDP-N-acetyl-alpha-D-muramoyl-L-alanyl-gamma-D-glutamyl-meso-2,6-diaminopimelate + ATP = UDP-N-acetyl-alpha-D-muramoyl-L-alanyl-gamma-D-glutamyl-meso-2,6-diaminopimeloyl-D-alanyl-D-alanine + ADP + phosphate + H(+)</text>
        <dbReference type="Rhea" id="RHEA:28374"/>
        <dbReference type="ChEBI" id="CHEBI:15378"/>
        <dbReference type="ChEBI" id="CHEBI:30616"/>
        <dbReference type="ChEBI" id="CHEBI:43474"/>
        <dbReference type="ChEBI" id="CHEBI:57822"/>
        <dbReference type="ChEBI" id="CHEBI:61386"/>
        <dbReference type="ChEBI" id="CHEBI:83905"/>
        <dbReference type="ChEBI" id="CHEBI:456216"/>
        <dbReference type="EC" id="6.3.2.10"/>
    </reaction>
</comment>
<keyword evidence="2 13" id="KW-0436">Ligase</keyword>
<sequence>MLSLTDLPFAAEIHPQARPAARLTWDSRQAGPETAFVALPGEQMHGNAFVNQALERGAPFVLTDLNVPRAVRVPDARDALFAWATAERRHNSLVVGITGSVGKTTAKSYAAAALDAHFMPVFNTLPAIACFLLEFGRSGSPLVVEMGIDRPGEMRELVDLVRPDVGVITSIGAAHLEALGSVAGVAREKGVILEAARRLVSQQAAEWFAGVDTYGFEGASFAGQHLTVNAEGASFTFGDVAVNLPHASKVQAEAAVLGLALAEQAGLDLRRAAERLSVVSVPGGRYRVLAGRFTVIDDTYNASPLSMKAALEALSTFGGRKISVLGQMLELGEDERAMHAEVGTLSRQHADLTYGVGPFAELLGERAFASVPPLLEALRAEVRDGDVILVKASRGISWTPEKRLAEGVGLDSVVDALLELRASPVQEEKK</sequence>
<evidence type="ECO:0000313" key="14">
    <source>
        <dbReference type="Proteomes" id="UP000316092"/>
    </source>
</evidence>
<organism evidence="13 14">
    <name type="scientific">Deinococcus detaillensis</name>
    <dbReference type="NCBI Taxonomy" id="2592048"/>
    <lineage>
        <taxon>Bacteria</taxon>
        <taxon>Thermotogati</taxon>
        <taxon>Deinococcota</taxon>
        <taxon>Deinococci</taxon>
        <taxon>Deinococcales</taxon>
        <taxon>Deinococcaceae</taxon>
        <taxon>Deinococcus</taxon>
    </lineage>
</organism>
<dbReference type="Pfam" id="PF02875">
    <property type="entry name" value="Mur_ligase_C"/>
    <property type="match status" value="1"/>
</dbReference>
<dbReference type="SUPFAM" id="SSF53244">
    <property type="entry name" value="MurD-like peptide ligases, peptide-binding domain"/>
    <property type="match status" value="1"/>
</dbReference>
<dbReference type="InterPro" id="IPR036615">
    <property type="entry name" value="Mur_ligase_C_dom_sf"/>
</dbReference>
<dbReference type="GO" id="GO:0009252">
    <property type="term" value="P:peptidoglycan biosynthetic process"/>
    <property type="evidence" value="ECO:0007669"/>
    <property type="project" value="UniProtKB-UniPathway"/>
</dbReference>
<dbReference type="GO" id="GO:0008360">
    <property type="term" value="P:regulation of cell shape"/>
    <property type="evidence" value="ECO:0007669"/>
    <property type="project" value="UniProtKB-KW"/>
</dbReference>
<evidence type="ECO:0000259" key="12">
    <source>
        <dbReference type="Pfam" id="PF08245"/>
    </source>
</evidence>
<feature type="domain" description="Mur ligase central" evidence="12">
    <location>
        <begin position="97"/>
        <end position="235"/>
    </location>
</feature>
<accession>A0A553V4E6</accession>
<dbReference type="InterPro" id="IPR036565">
    <property type="entry name" value="Mur-like_cat_sf"/>
</dbReference>
<dbReference type="Gene3D" id="3.40.1190.10">
    <property type="entry name" value="Mur-like, catalytic domain"/>
    <property type="match status" value="1"/>
</dbReference>
<dbReference type="GO" id="GO:0005737">
    <property type="term" value="C:cytoplasm"/>
    <property type="evidence" value="ECO:0007669"/>
    <property type="project" value="UniProtKB-SubCell"/>
</dbReference>
<dbReference type="InterPro" id="IPR051046">
    <property type="entry name" value="MurCDEF_CellWall_CoF430Synth"/>
</dbReference>
<dbReference type="Pfam" id="PF08245">
    <property type="entry name" value="Mur_ligase_M"/>
    <property type="match status" value="1"/>
</dbReference>
<keyword evidence="7 10" id="KW-0573">Peptidoglycan synthesis</keyword>
<proteinExistence type="predicted"/>
<evidence type="ECO:0000256" key="6">
    <source>
        <dbReference type="ARBA" id="ARBA00022960"/>
    </source>
</evidence>
<dbReference type="SUPFAM" id="SSF53623">
    <property type="entry name" value="MurD-like peptide ligases, catalytic domain"/>
    <property type="match status" value="1"/>
</dbReference>
<dbReference type="Gene3D" id="3.90.190.20">
    <property type="entry name" value="Mur ligase, C-terminal domain"/>
    <property type="match status" value="1"/>
</dbReference>
<dbReference type="AlphaFoldDB" id="A0A553V4E6"/>
<dbReference type="NCBIfam" id="TIGR01143">
    <property type="entry name" value="murF"/>
    <property type="match status" value="1"/>
</dbReference>
<keyword evidence="3 10" id="KW-0132">Cell division</keyword>
<keyword evidence="1" id="KW-0963">Cytoplasm</keyword>
<evidence type="ECO:0000256" key="3">
    <source>
        <dbReference type="ARBA" id="ARBA00022618"/>
    </source>
</evidence>
<dbReference type="GO" id="GO:0005524">
    <property type="term" value="F:ATP binding"/>
    <property type="evidence" value="ECO:0007669"/>
    <property type="project" value="UniProtKB-KW"/>
</dbReference>
<keyword evidence="6 10" id="KW-0133">Cell shape</keyword>
<reference evidence="13 14" key="1">
    <citation type="submission" date="2019-07" db="EMBL/GenBank/DDBJ databases">
        <title>Deinococcus detaillus sp. nov., isolated from humus soil in Antarctica.</title>
        <authorList>
            <person name="Zhang K."/>
        </authorList>
    </citation>
    <scope>NUCLEOTIDE SEQUENCE [LARGE SCALE GENOMIC DNA]</scope>
    <source>
        <strain evidence="13 14">H1</strain>
    </source>
</reference>
<dbReference type="RefSeq" id="WP_143719869.1">
    <property type="nucleotide sequence ID" value="NZ_VKDB01000003.1"/>
</dbReference>
<comment type="pathway">
    <text evidence="10">Cell wall biogenesis; peptidoglycan biosynthesis.</text>
</comment>
<keyword evidence="9 10" id="KW-0961">Cell wall biogenesis/degradation</keyword>
<keyword evidence="4" id="KW-0547">Nucleotide-binding</keyword>
<evidence type="ECO:0000313" key="13">
    <source>
        <dbReference type="EMBL" id="TSA87329.1"/>
    </source>
</evidence>
<evidence type="ECO:0000256" key="10">
    <source>
        <dbReference type="RuleBase" id="RU004136"/>
    </source>
</evidence>
<evidence type="ECO:0000256" key="4">
    <source>
        <dbReference type="ARBA" id="ARBA00022741"/>
    </source>
</evidence>
<dbReference type="EMBL" id="VKDB01000003">
    <property type="protein sequence ID" value="TSA87329.1"/>
    <property type="molecule type" value="Genomic_DNA"/>
</dbReference>
<dbReference type="InterPro" id="IPR004101">
    <property type="entry name" value="Mur_ligase_C"/>
</dbReference>
<dbReference type="UniPathway" id="UPA00219"/>
<dbReference type="GO" id="GO:0071555">
    <property type="term" value="P:cell wall organization"/>
    <property type="evidence" value="ECO:0007669"/>
    <property type="project" value="UniProtKB-KW"/>
</dbReference>
<dbReference type="PANTHER" id="PTHR43024">
    <property type="entry name" value="UDP-N-ACETYLMURAMOYL-TRIPEPTIDE--D-ALANYL-D-ALANINE LIGASE"/>
    <property type="match status" value="1"/>
</dbReference>
<dbReference type="GO" id="GO:0051301">
    <property type="term" value="P:cell division"/>
    <property type="evidence" value="ECO:0007669"/>
    <property type="project" value="UniProtKB-KW"/>
</dbReference>
<comment type="caution">
    <text evidence="13">The sequence shown here is derived from an EMBL/GenBank/DDBJ whole genome shotgun (WGS) entry which is preliminary data.</text>
</comment>
<gene>
    <name evidence="13" type="primary">murF</name>
    <name evidence="13" type="ORF">FNU79_05465</name>
</gene>
<dbReference type="GO" id="GO:0008766">
    <property type="term" value="F:UDP-N-acetylmuramoylalanyl-D-glutamyl-2,6-diaminopimelate-D-alanyl-D-alanine ligase activity"/>
    <property type="evidence" value="ECO:0007669"/>
    <property type="project" value="RHEA"/>
</dbReference>
<comment type="function">
    <text evidence="10">Involved in cell wall formation. Catalyzes the final step in the synthesis of UDP-N-acetylmuramoyl-pentapeptide, the precursor of murein.</text>
</comment>
<keyword evidence="5" id="KW-0067">ATP-binding</keyword>
<dbReference type="PANTHER" id="PTHR43024:SF1">
    <property type="entry name" value="UDP-N-ACETYLMURAMOYL-TRIPEPTIDE--D-ALANYL-D-ALANINE LIGASE"/>
    <property type="match status" value="1"/>
</dbReference>
<dbReference type="SUPFAM" id="SSF63418">
    <property type="entry name" value="MurE/MurF N-terminal domain"/>
    <property type="match status" value="1"/>
</dbReference>
<dbReference type="OrthoDB" id="9801978at2"/>
<protein>
    <recommendedName>
        <fullName evidence="10">UDP-N-acetylmuramoyl-tripeptide--D-alanyl-D-alanine ligase</fullName>
        <ecNumber evidence="10">6.3.2.10</ecNumber>
    </recommendedName>
</protein>
<dbReference type="InterPro" id="IPR035911">
    <property type="entry name" value="MurE/MurF_N"/>
</dbReference>